<sequence>MTCSRTLFTTTIQPDLSIPVKTMRQTVPVCCSRVNRTHHSCSLIHLILVSVCMHTVCPLTLADAKAILTPGTHSGMAQPNRATTNHRVAETGFPLMIWNTLSDRDSVHTARGLHRPTDLPDTIRPKTYNRLWFLLARERYHSVRKCCEREVMKPVGGGHLTGTCCTELRYMDAIIHRVQQWAK</sequence>
<dbReference type="OrthoDB" id="6287037at2759"/>
<proteinExistence type="predicted"/>
<name>A0A183AXK3_9TREM</name>
<dbReference type="AlphaFoldDB" id="A0A183AXK3"/>
<reference evidence="3" key="1">
    <citation type="submission" date="2016-06" db="UniProtKB">
        <authorList>
            <consortium name="WormBaseParasite"/>
        </authorList>
    </citation>
    <scope>IDENTIFICATION</scope>
</reference>
<keyword evidence="2" id="KW-1185">Reference proteome</keyword>
<organism evidence="3">
    <name type="scientific">Echinostoma caproni</name>
    <dbReference type="NCBI Taxonomy" id="27848"/>
    <lineage>
        <taxon>Eukaryota</taxon>
        <taxon>Metazoa</taxon>
        <taxon>Spiralia</taxon>
        <taxon>Lophotrochozoa</taxon>
        <taxon>Platyhelminthes</taxon>
        <taxon>Trematoda</taxon>
        <taxon>Digenea</taxon>
        <taxon>Plagiorchiida</taxon>
        <taxon>Echinostomata</taxon>
        <taxon>Echinostomatoidea</taxon>
        <taxon>Echinostomatidae</taxon>
        <taxon>Echinostoma</taxon>
    </lineage>
</organism>
<accession>A0A183AXK3</accession>
<evidence type="ECO:0000313" key="3">
    <source>
        <dbReference type="WBParaSite" id="ECPE_0001172301-mRNA-1"/>
    </source>
</evidence>
<evidence type="ECO:0000313" key="2">
    <source>
        <dbReference type="Proteomes" id="UP000272942"/>
    </source>
</evidence>
<dbReference type="WBParaSite" id="ECPE_0001172301-mRNA-1">
    <property type="protein sequence ID" value="ECPE_0001172301-mRNA-1"/>
    <property type="gene ID" value="ECPE_0001172301"/>
</dbReference>
<evidence type="ECO:0000313" key="1">
    <source>
        <dbReference type="EMBL" id="VDP88825.1"/>
    </source>
</evidence>
<dbReference type="Proteomes" id="UP000272942">
    <property type="component" value="Unassembled WGS sequence"/>
</dbReference>
<gene>
    <name evidence="1" type="ORF">ECPE_LOCUS11688</name>
</gene>
<reference evidence="1 2" key="2">
    <citation type="submission" date="2018-11" db="EMBL/GenBank/DDBJ databases">
        <authorList>
            <consortium name="Pathogen Informatics"/>
        </authorList>
    </citation>
    <scope>NUCLEOTIDE SEQUENCE [LARGE SCALE GENOMIC DNA]</scope>
    <source>
        <strain evidence="1 2">Egypt</strain>
    </source>
</reference>
<dbReference type="EMBL" id="UZAN01051312">
    <property type="protein sequence ID" value="VDP88825.1"/>
    <property type="molecule type" value="Genomic_DNA"/>
</dbReference>
<protein>
    <submittedName>
        <fullName evidence="3">Secreted protein</fullName>
    </submittedName>
</protein>